<accession>A0ABS0TEH0</accession>
<gene>
    <name evidence="1" type="ORF">I6U50_00065</name>
</gene>
<organism evidence="1 2">
    <name type="scientific">Salegentibacter maritimus</name>
    <dbReference type="NCBI Taxonomy" id="2794347"/>
    <lineage>
        <taxon>Bacteria</taxon>
        <taxon>Pseudomonadati</taxon>
        <taxon>Bacteroidota</taxon>
        <taxon>Flavobacteriia</taxon>
        <taxon>Flavobacteriales</taxon>
        <taxon>Flavobacteriaceae</taxon>
        <taxon>Salegentibacter</taxon>
    </lineage>
</organism>
<dbReference type="EMBL" id="JAEHNY010000001">
    <property type="protein sequence ID" value="MBI6118413.1"/>
    <property type="molecule type" value="Genomic_DNA"/>
</dbReference>
<keyword evidence="2" id="KW-1185">Reference proteome</keyword>
<name>A0ABS0TEH0_9FLAO</name>
<evidence type="ECO:0000313" key="1">
    <source>
        <dbReference type="EMBL" id="MBI6118413.1"/>
    </source>
</evidence>
<dbReference type="Proteomes" id="UP000635665">
    <property type="component" value="Unassembled WGS sequence"/>
</dbReference>
<sequence>MRNNSYLVNEPAPNSYSFKDLNSVLENKKEEELKKPHENNNSKKSNLFSVLISFWNRLVATPKNFPQAAHTEISSILKTEKNIVADKKIKLVLSKILDLPVDSENLLKAVANSKKIFHEDYPFDFILEYQNKRLGMMLLDVCYNEKNQEEIDYNFNPELKSFKGLF</sequence>
<reference evidence="1 2" key="1">
    <citation type="submission" date="2020-12" db="EMBL/GenBank/DDBJ databases">
        <title>Salegentibacter orientalis sp. nov., isolated from costal sediment.</title>
        <authorList>
            <person name="Lian F.-B."/>
        </authorList>
    </citation>
    <scope>NUCLEOTIDE SEQUENCE [LARGE SCALE GENOMIC DNA]</scope>
    <source>
        <strain evidence="1 2">F60176</strain>
    </source>
</reference>
<comment type="caution">
    <text evidence="1">The sequence shown here is derived from an EMBL/GenBank/DDBJ whole genome shotgun (WGS) entry which is preliminary data.</text>
</comment>
<dbReference type="RefSeq" id="WP_198628192.1">
    <property type="nucleotide sequence ID" value="NZ_JAEHNY010000001.1"/>
</dbReference>
<protein>
    <submittedName>
        <fullName evidence="1">Uncharacterized protein</fullName>
    </submittedName>
</protein>
<evidence type="ECO:0000313" key="2">
    <source>
        <dbReference type="Proteomes" id="UP000635665"/>
    </source>
</evidence>
<proteinExistence type="predicted"/>